<keyword evidence="5" id="KW-0812">Transmembrane</keyword>
<evidence type="ECO:0000256" key="1">
    <source>
        <dbReference type="ARBA" id="ARBA00004167"/>
    </source>
</evidence>
<dbReference type="InterPro" id="IPR011050">
    <property type="entry name" value="Pectin_lyase_fold/virulence"/>
</dbReference>
<keyword evidence="15" id="KW-1185">Reference proteome</keyword>
<evidence type="ECO:0000256" key="9">
    <source>
        <dbReference type="ARBA" id="ARBA00023136"/>
    </source>
</evidence>
<comment type="caution">
    <text evidence="14">The sequence shown here is derived from an EMBL/GenBank/DDBJ whole genome shotgun (WGS) entry which is preliminary data.</text>
</comment>
<feature type="domain" description="G8" evidence="12">
    <location>
        <begin position="2465"/>
        <end position="2590"/>
    </location>
</feature>
<evidence type="ECO:0000256" key="4">
    <source>
        <dbReference type="ARBA" id="ARBA00022475"/>
    </source>
</evidence>
<dbReference type="InterPro" id="IPR014756">
    <property type="entry name" value="Ig_E-set"/>
</dbReference>
<evidence type="ECO:0008006" key="16">
    <source>
        <dbReference type="Google" id="ProtNLM"/>
    </source>
</evidence>
<evidence type="ECO:0000256" key="5">
    <source>
        <dbReference type="ARBA" id="ARBA00022692"/>
    </source>
</evidence>
<dbReference type="InterPro" id="IPR037524">
    <property type="entry name" value="PA14/GLEYA"/>
</dbReference>
<evidence type="ECO:0000256" key="8">
    <source>
        <dbReference type="ARBA" id="ARBA00022989"/>
    </source>
</evidence>
<dbReference type="InterPro" id="IPR013783">
    <property type="entry name" value="Ig-like_fold"/>
</dbReference>
<dbReference type="GO" id="GO:0005886">
    <property type="term" value="C:plasma membrane"/>
    <property type="evidence" value="ECO:0007669"/>
    <property type="project" value="UniProtKB-SubCell"/>
</dbReference>
<sequence>MTQTLKRLNCQNSPKPCQVNISRAHTPLLYYLSPPVVYSGSDVAFMLDPKLAQAKKSAVFPELPFTDVRINQFGVDFEDYIDETTYLEKNQKNYVKGRMGAVLPNASAEVYFRFRVGYALHMDYSMIRCSYDNSSCYKAKALPKIDSLSALSGYTSGGQLLKVSGYGFNTDKIDVKIDDVACKIQTYDLYSFTCLTGVQDSPSTNALYVGQHGLRRKFYNATYDLNWTNMLTSKDFKEVLALDLEAPQNVKETGYGNVYSGYFRAPATGRYRFYISCDDYCILSFSNVSLSPESAKQQWSIGYKTGFRSYNYIPDGVKTDWHTLDKDGYYFIEYKHINGNSYSHATVSVEIEDMGQPVENHYHSMRQVQRVIVGQNIVRDTITINITQPDGGSFAVVFTNPKDGSKWTSGSISTNIGAWDLTLALQGYFGSAWGSAIKCSRTWFDASGNPTTSQSAIQKTMLQIFVQRSITGPSVDSIALTKVSTKSTITFANSQYSNQPLSGTFRLKCLLKDAFTANFTEPIAPTATLSQISTLLFQACPHYRDMFDLYDGPTYPSYDDGRDLMIRFIGFNGPVPQVQAVQSNTSPLQGNGVFFNNTIYQEYSSKNLFYEPIPFEFLHTNETKPQVIVSVDGLEAVCSTLNCSYQYVVPTARVTSYSMSNAGVLTVNLQSSTNPIRQIKFANQICSDITIVSATRVTCTVVPVAGSWKPEVYDTMGLIPSQSTATIDTQLVISSVSPTASLNPLGGTIITIVGSNLPIKLEGNDVSVTFTDGTRCNITSVSSTKLICEGDEFLTSTSSQHLLISVNGILHQSTSVTVASSPALVTSLVPPSVSPVLKQLIRINIANFNHDLIISDLSVHVETIHKPSQIRQINVIEVGNESGDKYVLVKFGGSESGVYNLYVTSKAYGRFDTRGVMLTLVGKVTDFNPKRGSIHGGTLITIDGQHFGNETTDNPVRIGYTDCMVESTSDTQIKCRTMPSMDQIDQSEDIIVFLKTYEEAVCEVDPCQFTWVKTGLPAITSYSVDFDSSLEDYILTLQGTDFGATPSNTEILIDTSPQAILSASDTELKILLANGILDTLTRDFDIYLPLGIPDGTDEICYGAGLTLTPMPLSITPSSGSPEGTLVSAVVKGVGVNTVVEMVDSTGASICTTVTVIEYGIVQCKTKPMNIPSQISVSFKVNGVTYDCAECLYDTVGGINPIVSGIEKTNSQTLTMSGSGFLTDYLGVVKFMGIAAESVTVASDSSVVATFTNGVPLAQSAAKPELKFVKSTSDEAHWATFTANITNAKTATAIDTPVSCSFAGGCTLSISQPGLLSSLLLNDTSKNAIRVCGQLCDPLFESSSLSSVSCRLPPLATTYSIAQYSIIGESYLYGTAFSSNATLTMSVWDGSNQNGWTSGNALCYFGTAFKAGYVGVLNEVKYFMNRFNKQYFVGRLKFQGSPNGSTWTDLFTVGQEIHEGWNYMNLAAGQEYKYRYYRFYGSGVGSCSVGEVSLRGYEVIDNTQSQYNCTPQMIINGTSYNLTGNVTYKEELTPLLTSVSPRYGTVVGGETVTFTGVNLSTTLEAYTILIDGRVCAIISATATQIKCTTSKRPGLYPKPTLSIYIEGQGYVATQGIVFRYVNYWNDPITWGGEFAPIEGDMVYVPAGLNLIVNVDETPLLSAVVVEGSLIFPPDSDPNHVRRFNAHYVLVRGGYFEAGTEDYPYTSKLIITMHSKRFDPELPVFGNKVIAMYNGVLDLHGLPRTPTWTELETTVLPGGKTIKLVRDVDWKVGESIIIAPTGYYNDEAEERTITAIDRTNPLKPILTLNQTLQFKHYAGIQYFDDAHNDFIEMRAEVGLLTRNILYQGDPETSYINQYGAHIMVHSNGMETLTARIEYVEFFNVGQAFQLGRYPIHFHLIGAVHNSYIKGNSIHQSYNRACTIHGVSYLRVQWNVAYNVKGHTFFIEDAAETKNLLENNLAIYTRKSWSLLNSDQTPASFWITHPDNIFRGNHAAGADNYGFWFDTKPNPTGPSFDPNICPENSPLGEFTNNVAHSNGRYGLRIFHNLVPRRDPCSTLIYDVTNKTDPYWRNPPITARFTNFTSYKNQRNGMIALDIGDVRFENFKVADNILAGLEVELAWEMVEGYAQINGALVIGRSENADWMTNDASSQGIIGPRTEGFQIHNVKFYRFDNGGKSALGSCSHCFSPPSTDSGARTVSYSGIWFDPLTVPQKIRYGDPWRDIFFDIDGSLTGLGPGSWATPYWKHNLQPECQNRTEYNGIICNSSVQVRRIVFYQYTPDLLTMMDLKVLQIDDYIIGGMSAEEKAAYYANLDNYAIIPFRPKKEPLSSWAIPWVTGHKYKIHWGTGTDVLTMTMAQSEKWNVTDKNVYMVHNFTDLRSAFEFITPLRDRVANGTLLSTDPNVMQTGANVLYNATSIRELHFIFNGKNQSRNVTKLVAYRCVGSCLDPVFVAPVIEDTQRYWSKASSWPSGKVPIAGEDVVIESGLNFIYDLENSPIYNQVQINGRLTFMENATSLQLNCFYLFVRGGELFIGNSTNPFLGKATIKLYGSYETPSIAYDPLIEAGNKVFANTGLVNMYGEPRKHRTVLLETVYPNSTTIKLAPGLDWRAGEQIVLAATRIRWFEQDLATIHSYDNATGILTTTSNLTYYHWGAPESTAPHYNGVDMRGEVVLLTRNVRVVGNDSDGWGCQMVTSDFREADKTPRLGRTFMDHVEFYNCSQMNTYKAAIRFERAQNATSLISNCAIHSGWGIGIEFVLSKFIAVQNNTVYNLVRYGINVDNSSELFIDGNWVIGINSRHIEANMVGDPIGGIIGCANRIQDTCLNLKIWNNRVMGVEPVDYIDSVGFSVMPHECGDYEQKNFYNNVAHSISGQGANVFRNRTSLQQDRCIEASYFAAYKCAIAGMASNNHVEEVRFSHMTFIDNTHGALPMIGQEGDELWAKMKNVTFYGETENKDCDGKDVCNLDLMSWEKDPGCYSKTALLITNYAGHMKPGLLRIPSSWPQHKLKADAAWGGETVYEDLKFIGFNTLNTYCGTEQKLIRVNPFASDHTPTAYIRNAKLINVSFDAYGYIFTPPNSWASIDDCGEFPCTGPNNVLVRFENTSYEGTVLPPDPYLKDFQMIPANDENAQGFSNCKKVTVWNAYICKNDQLAQVIFESQDDDYLTRILSPVVVKSLNLTSRNVLNTMMDHLWDGFYTSMKRRSRFPALIQGGKDMYYEITFSSTPPQKQRFALRANYTSVIIRIRYPKTGVYIVKNGLTGKEVRANAWDKSISGPATLQSTVCGENRYVGVENHLEFYLPPGCNITIEPVDSIQTTVRLNWTLSEFYSSGGTTKFVDRVAASLGIKVANVKIVSVYMGSVIVQFGIQEDDTGGLASADISHKADYKGSNQFGRTYSQCLGDDSLSC</sequence>
<name>A0A8J8P960_HALGN</name>
<dbReference type="SUPFAM" id="SSF51126">
    <property type="entry name" value="Pectin lyase-like"/>
    <property type="match status" value="2"/>
</dbReference>
<dbReference type="CDD" id="cd00102">
    <property type="entry name" value="IPT"/>
    <property type="match status" value="1"/>
</dbReference>
<dbReference type="SMART" id="SM00429">
    <property type="entry name" value="IPT"/>
    <property type="match status" value="4"/>
</dbReference>
<evidence type="ECO:0000256" key="7">
    <source>
        <dbReference type="ARBA" id="ARBA00022737"/>
    </source>
</evidence>
<evidence type="ECO:0000256" key="3">
    <source>
        <dbReference type="ARBA" id="ARBA00004316"/>
    </source>
</evidence>
<dbReference type="Pfam" id="PF13229">
    <property type="entry name" value="Beta_helix"/>
    <property type="match status" value="1"/>
</dbReference>
<reference evidence="14" key="1">
    <citation type="submission" date="2019-06" db="EMBL/GenBank/DDBJ databases">
        <authorList>
            <person name="Zheng W."/>
        </authorList>
    </citation>
    <scope>NUCLEOTIDE SEQUENCE</scope>
    <source>
        <strain evidence="14">QDHG01</strain>
    </source>
</reference>
<evidence type="ECO:0000259" key="12">
    <source>
        <dbReference type="PROSITE" id="PS51484"/>
    </source>
</evidence>
<keyword evidence="11" id="KW-0966">Cell projection</keyword>
<dbReference type="Gene3D" id="2.60.120.260">
    <property type="entry name" value="Galactose-binding domain-like"/>
    <property type="match status" value="1"/>
</dbReference>
<keyword evidence="6" id="KW-0732">Signal</keyword>
<keyword evidence="4" id="KW-1003">Cell membrane</keyword>
<dbReference type="InterPro" id="IPR012334">
    <property type="entry name" value="Pectin_lyas_fold"/>
</dbReference>
<feature type="domain" description="PA14" evidence="13">
    <location>
        <begin position="209"/>
        <end position="365"/>
    </location>
</feature>
<accession>A0A8J8P960</accession>
<dbReference type="Pfam" id="PF01833">
    <property type="entry name" value="TIG"/>
    <property type="match status" value="4"/>
</dbReference>
<dbReference type="InterPro" id="IPR006626">
    <property type="entry name" value="PbH1"/>
</dbReference>
<protein>
    <recommendedName>
        <fullName evidence="16">G8 domain-containing protein</fullName>
    </recommendedName>
</protein>
<dbReference type="PANTHER" id="PTHR46769:SF2">
    <property type="entry name" value="FIBROCYSTIN-L ISOFORM 2 PRECURSOR-RELATED"/>
    <property type="match status" value="1"/>
</dbReference>
<dbReference type="InterPro" id="IPR052387">
    <property type="entry name" value="Fibrocystin"/>
</dbReference>
<dbReference type="SMART" id="SM00710">
    <property type="entry name" value="PbH1"/>
    <property type="match status" value="7"/>
</dbReference>
<evidence type="ECO:0000259" key="13">
    <source>
        <dbReference type="PROSITE" id="PS51820"/>
    </source>
</evidence>
<feature type="domain" description="G8" evidence="12">
    <location>
        <begin position="1627"/>
        <end position="1751"/>
    </location>
</feature>
<evidence type="ECO:0000256" key="2">
    <source>
        <dbReference type="ARBA" id="ARBA00004236"/>
    </source>
</evidence>
<keyword evidence="7" id="KW-0677">Repeat</keyword>
<dbReference type="Gene3D" id="2.160.20.10">
    <property type="entry name" value="Single-stranded right-handed beta-helix, Pectin lyase-like"/>
    <property type="match status" value="2"/>
</dbReference>
<evidence type="ECO:0000256" key="6">
    <source>
        <dbReference type="ARBA" id="ARBA00022729"/>
    </source>
</evidence>
<proteinExistence type="predicted"/>
<evidence type="ECO:0000256" key="10">
    <source>
        <dbReference type="ARBA" id="ARBA00023180"/>
    </source>
</evidence>
<dbReference type="GO" id="GO:0042995">
    <property type="term" value="C:cell projection"/>
    <property type="evidence" value="ECO:0007669"/>
    <property type="project" value="UniProtKB-SubCell"/>
</dbReference>
<organism evidence="14 15">
    <name type="scientific">Halteria grandinella</name>
    <dbReference type="NCBI Taxonomy" id="5974"/>
    <lineage>
        <taxon>Eukaryota</taxon>
        <taxon>Sar</taxon>
        <taxon>Alveolata</taxon>
        <taxon>Ciliophora</taxon>
        <taxon>Intramacronucleata</taxon>
        <taxon>Spirotrichea</taxon>
        <taxon>Stichotrichia</taxon>
        <taxon>Sporadotrichida</taxon>
        <taxon>Halteriidae</taxon>
        <taxon>Halteria</taxon>
    </lineage>
</organism>
<dbReference type="InterPro" id="IPR019316">
    <property type="entry name" value="G8_domain"/>
</dbReference>
<dbReference type="PANTHER" id="PTHR46769">
    <property type="entry name" value="POLYCYSTIC KIDNEY AND HEPATIC DISEASE 1 (AUTOSOMAL RECESSIVE)-LIKE 1"/>
    <property type="match status" value="1"/>
</dbReference>
<dbReference type="InterPro" id="IPR055401">
    <property type="entry name" value="CEMIP_beta-hel_dom"/>
</dbReference>
<keyword evidence="8" id="KW-1133">Transmembrane helix</keyword>
<dbReference type="Proteomes" id="UP000785679">
    <property type="component" value="Unassembled WGS sequence"/>
</dbReference>
<gene>
    <name evidence="14" type="ORF">FGO68_gene5444</name>
</gene>
<dbReference type="Pfam" id="PF24606">
    <property type="entry name" value="CEMIP_beta-hel"/>
    <property type="match status" value="1"/>
</dbReference>
<evidence type="ECO:0000313" key="15">
    <source>
        <dbReference type="Proteomes" id="UP000785679"/>
    </source>
</evidence>
<dbReference type="InterPro" id="IPR002909">
    <property type="entry name" value="IPT_dom"/>
</dbReference>
<dbReference type="InterPro" id="IPR039448">
    <property type="entry name" value="Beta_helix"/>
</dbReference>
<evidence type="ECO:0000313" key="14">
    <source>
        <dbReference type="EMBL" id="TNV88209.1"/>
    </source>
</evidence>
<dbReference type="OrthoDB" id="446578at2759"/>
<evidence type="ECO:0000256" key="11">
    <source>
        <dbReference type="ARBA" id="ARBA00023273"/>
    </source>
</evidence>
<dbReference type="PROSITE" id="PS51484">
    <property type="entry name" value="G8"/>
    <property type="match status" value="2"/>
</dbReference>
<dbReference type="SMART" id="SM01225">
    <property type="entry name" value="G8"/>
    <property type="match status" value="2"/>
</dbReference>
<dbReference type="Gene3D" id="2.60.120.1560">
    <property type="match status" value="1"/>
</dbReference>
<dbReference type="EMBL" id="RRYP01000030">
    <property type="protein sequence ID" value="TNV88209.1"/>
    <property type="molecule type" value="Genomic_DNA"/>
</dbReference>
<dbReference type="CDD" id="cd00603">
    <property type="entry name" value="IPT_PCSR"/>
    <property type="match status" value="3"/>
</dbReference>
<keyword evidence="10" id="KW-0325">Glycoprotein</keyword>
<dbReference type="Pfam" id="PF10162">
    <property type="entry name" value="G8"/>
    <property type="match status" value="2"/>
</dbReference>
<keyword evidence="9" id="KW-0472">Membrane</keyword>
<dbReference type="PROSITE" id="PS51820">
    <property type="entry name" value="PA14"/>
    <property type="match status" value="1"/>
</dbReference>
<dbReference type="Gene3D" id="2.60.40.10">
    <property type="entry name" value="Immunoglobulins"/>
    <property type="match status" value="3"/>
</dbReference>
<dbReference type="SUPFAM" id="SSF81296">
    <property type="entry name" value="E set domains"/>
    <property type="match status" value="4"/>
</dbReference>
<comment type="subcellular location">
    <subcellularLocation>
        <location evidence="2">Cell membrane</location>
    </subcellularLocation>
    <subcellularLocation>
        <location evidence="3">Cell projection</location>
    </subcellularLocation>
    <subcellularLocation>
        <location evidence="1">Membrane</location>
        <topology evidence="1">Single-pass membrane protein</topology>
    </subcellularLocation>
</comment>